<keyword evidence="2" id="KW-0238">DNA-binding</keyword>
<dbReference type="InterPro" id="IPR011008">
    <property type="entry name" value="Dimeric_a/b-barrel"/>
</dbReference>
<dbReference type="Pfam" id="PF13404">
    <property type="entry name" value="HTH_AsnC-type"/>
    <property type="match status" value="1"/>
</dbReference>
<dbReference type="Gene3D" id="1.10.10.10">
    <property type="entry name" value="Winged helix-like DNA-binding domain superfamily/Winged helix DNA-binding domain"/>
    <property type="match status" value="1"/>
</dbReference>
<keyword evidence="6" id="KW-1185">Reference proteome</keyword>
<dbReference type="GO" id="GO:0043200">
    <property type="term" value="P:response to amino acid"/>
    <property type="evidence" value="ECO:0007669"/>
    <property type="project" value="TreeGrafter"/>
</dbReference>
<protein>
    <submittedName>
        <fullName evidence="5">Lrp/AsnC family transcriptional regulator</fullName>
    </submittedName>
</protein>
<dbReference type="PRINTS" id="PR00033">
    <property type="entry name" value="HTHASNC"/>
</dbReference>
<dbReference type="InterPro" id="IPR019887">
    <property type="entry name" value="Tscrpt_reg_AsnC/Lrp_C"/>
</dbReference>
<dbReference type="SUPFAM" id="SSF46785">
    <property type="entry name" value="Winged helix' DNA-binding domain"/>
    <property type="match status" value="1"/>
</dbReference>
<dbReference type="InterPro" id="IPR036388">
    <property type="entry name" value="WH-like_DNA-bd_sf"/>
</dbReference>
<evidence type="ECO:0000313" key="6">
    <source>
        <dbReference type="Proteomes" id="UP000521868"/>
    </source>
</evidence>
<keyword evidence="1" id="KW-0805">Transcription regulation</keyword>
<evidence type="ECO:0000256" key="3">
    <source>
        <dbReference type="ARBA" id="ARBA00023163"/>
    </source>
</evidence>
<dbReference type="InterPro" id="IPR036390">
    <property type="entry name" value="WH_DNA-bd_sf"/>
</dbReference>
<dbReference type="InterPro" id="IPR000485">
    <property type="entry name" value="AsnC-type_HTH_dom"/>
</dbReference>
<dbReference type="EMBL" id="VTOX01000010">
    <property type="protein sequence ID" value="NKE68391.1"/>
    <property type="molecule type" value="Genomic_DNA"/>
</dbReference>
<evidence type="ECO:0000313" key="5">
    <source>
        <dbReference type="EMBL" id="NKE68391.1"/>
    </source>
</evidence>
<feature type="domain" description="HTH asnC-type" evidence="4">
    <location>
        <begin position="7"/>
        <end position="69"/>
    </location>
</feature>
<keyword evidence="3" id="KW-0804">Transcription</keyword>
<dbReference type="SUPFAM" id="SSF54909">
    <property type="entry name" value="Dimeric alpha+beta barrel"/>
    <property type="match status" value="1"/>
</dbReference>
<dbReference type="PROSITE" id="PS50956">
    <property type="entry name" value="HTH_ASNC_2"/>
    <property type="match status" value="1"/>
</dbReference>
<dbReference type="Pfam" id="PF01037">
    <property type="entry name" value="AsnC_trans_reg"/>
    <property type="match status" value="1"/>
</dbReference>
<gene>
    <name evidence="5" type="ORF">RAMLITH_21470</name>
</gene>
<dbReference type="Proteomes" id="UP000521868">
    <property type="component" value="Unassembled WGS sequence"/>
</dbReference>
<evidence type="ECO:0000256" key="1">
    <source>
        <dbReference type="ARBA" id="ARBA00023015"/>
    </source>
</evidence>
<dbReference type="GO" id="GO:0043565">
    <property type="term" value="F:sequence-specific DNA binding"/>
    <property type="evidence" value="ECO:0007669"/>
    <property type="project" value="InterPro"/>
</dbReference>
<dbReference type="AlphaFoldDB" id="A0A7X6I8J8"/>
<dbReference type="SMART" id="SM00344">
    <property type="entry name" value="HTH_ASNC"/>
    <property type="match status" value="1"/>
</dbReference>
<evidence type="ECO:0000256" key="2">
    <source>
        <dbReference type="ARBA" id="ARBA00023125"/>
    </source>
</evidence>
<dbReference type="InterPro" id="IPR019888">
    <property type="entry name" value="Tscrpt_reg_AsnC-like"/>
</dbReference>
<name>A0A7X6I8J8_9BURK</name>
<proteinExistence type="predicted"/>
<dbReference type="PANTHER" id="PTHR30154:SF53">
    <property type="entry name" value="HTH-TYPE TRANSCRIPTIONAL REGULATOR LRPC"/>
    <property type="match status" value="1"/>
</dbReference>
<sequence length="148" mass="16298">MQRVFQLDDMDRRLLALLREDARTPTAALARALQVARMTVVERLKRLEKAGIVAGYTVRLSEDALRGRMKVHALLRADPKRGEAVVQALHAISQVRAVFAISGIFDYMALIEAETTGEIDVVLDAIGSIDGVEGTQSAIVLSTKFDRH</sequence>
<organism evidence="5 6">
    <name type="scientific">Ramlibacter lithotrophicus</name>
    <dbReference type="NCBI Taxonomy" id="2606681"/>
    <lineage>
        <taxon>Bacteria</taxon>
        <taxon>Pseudomonadati</taxon>
        <taxon>Pseudomonadota</taxon>
        <taxon>Betaproteobacteria</taxon>
        <taxon>Burkholderiales</taxon>
        <taxon>Comamonadaceae</taxon>
        <taxon>Ramlibacter</taxon>
    </lineage>
</organism>
<reference evidence="5 6" key="1">
    <citation type="journal article" date="2020" name="Nature">
        <title>Bacterial chemolithoautotrophy via manganese oxidation.</title>
        <authorList>
            <person name="Yu H."/>
            <person name="Leadbetter J.R."/>
        </authorList>
    </citation>
    <scope>NUCLEOTIDE SEQUENCE [LARGE SCALE GENOMIC DNA]</scope>
    <source>
        <strain evidence="5 6">RBP-1</strain>
    </source>
</reference>
<comment type="caution">
    <text evidence="5">The sequence shown here is derived from an EMBL/GenBank/DDBJ whole genome shotgun (WGS) entry which is preliminary data.</text>
</comment>
<dbReference type="GO" id="GO:0005829">
    <property type="term" value="C:cytosol"/>
    <property type="evidence" value="ECO:0007669"/>
    <property type="project" value="TreeGrafter"/>
</dbReference>
<accession>A0A7X6I8J8</accession>
<dbReference type="Gene3D" id="3.30.70.920">
    <property type="match status" value="1"/>
</dbReference>
<dbReference type="PANTHER" id="PTHR30154">
    <property type="entry name" value="LEUCINE-RESPONSIVE REGULATORY PROTEIN"/>
    <property type="match status" value="1"/>
</dbReference>
<evidence type="ECO:0000259" key="4">
    <source>
        <dbReference type="PROSITE" id="PS50956"/>
    </source>
</evidence>